<feature type="coiled-coil region" evidence="1">
    <location>
        <begin position="184"/>
        <end position="218"/>
    </location>
</feature>
<organism evidence="3 4">
    <name type="scientific">Tessaracoccus antarcticus</name>
    <dbReference type="NCBI Taxonomy" id="2479848"/>
    <lineage>
        <taxon>Bacteria</taxon>
        <taxon>Bacillati</taxon>
        <taxon>Actinomycetota</taxon>
        <taxon>Actinomycetes</taxon>
        <taxon>Propionibacteriales</taxon>
        <taxon>Propionibacteriaceae</taxon>
        <taxon>Tessaracoccus</taxon>
    </lineage>
</organism>
<accession>A0A3M0GCQ9</accession>
<keyword evidence="1" id="KW-0175">Coiled coil</keyword>
<name>A0A3M0GCQ9_9ACTN</name>
<dbReference type="RefSeq" id="WP_121900847.1">
    <property type="nucleotide sequence ID" value="NZ_REFW01000001.1"/>
</dbReference>
<dbReference type="AlphaFoldDB" id="A0A3M0GCQ9"/>
<keyword evidence="4" id="KW-1185">Reference proteome</keyword>
<dbReference type="InterPro" id="IPR036689">
    <property type="entry name" value="ESAT-6-like_sf"/>
</dbReference>
<dbReference type="SUPFAM" id="SSF140453">
    <property type="entry name" value="EsxAB dimer-like"/>
    <property type="match status" value="1"/>
</dbReference>
<protein>
    <recommendedName>
        <fullName evidence="5">WXG100 family type VII secretion target</fullName>
    </recommendedName>
</protein>
<evidence type="ECO:0000313" key="3">
    <source>
        <dbReference type="EMBL" id="RMB62297.1"/>
    </source>
</evidence>
<reference evidence="3 4" key="1">
    <citation type="submission" date="2018-10" db="EMBL/GenBank/DDBJ databases">
        <title>Tessaracoccus antarcticuss sp. nov., isolated from sediment.</title>
        <authorList>
            <person name="Zhou L.Y."/>
            <person name="Du Z.J."/>
        </authorList>
    </citation>
    <scope>NUCLEOTIDE SEQUENCE [LARGE SCALE GENOMIC DNA]</scope>
    <source>
        <strain evidence="3 4">JDX10</strain>
    </source>
</reference>
<keyword evidence="2" id="KW-1133">Transmembrane helix</keyword>
<evidence type="ECO:0000256" key="1">
    <source>
        <dbReference type="SAM" id="Coils"/>
    </source>
</evidence>
<dbReference type="Proteomes" id="UP000275256">
    <property type="component" value="Unassembled WGS sequence"/>
</dbReference>
<evidence type="ECO:0000313" key="4">
    <source>
        <dbReference type="Proteomes" id="UP000275256"/>
    </source>
</evidence>
<keyword evidence="2" id="KW-0812">Transmembrane</keyword>
<proteinExistence type="predicted"/>
<comment type="caution">
    <text evidence="3">The sequence shown here is derived from an EMBL/GenBank/DDBJ whole genome shotgun (WGS) entry which is preliminary data.</text>
</comment>
<dbReference type="Gene3D" id="1.10.287.1060">
    <property type="entry name" value="ESAT-6-like"/>
    <property type="match status" value="1"/>
</dbReference>
<dbReference type="EMBL" id="REFW01000001">
    <property type="protein sequence ID" value="RMB62297.1"/>
    <property type="molecule type" value="Genomic_DNA"/>
</dbReference>
<evidence type="ECO:0008006" key="5">
    <source>
        <dbReference type="Google" id="ProtNLM"/>
    </source>
</evidence>
<sequence>MAEYNNTLDTWYQSCPSPVQSVLHGPYTIVSGWLQWVTGEPNTVAGQCATYQTLGQQVLQVGQQLSDTANGISLWEGAAHEAFMAKMGLVRGNFDKLGPAIQQTQQILQAAAETSVEAANMILSIIRSVIEFLLTSLAIAGALAVFTFGASMGAWVAANLAKGAHALAKISQGLARVAQVLTRIASLLEKLATIMKKVAEVLKELRALLKLLAELKKEVGLVGKGVVTVATGLARTPIKLAADAGLGGVSGVTGIPGLSMPGGGGEVIQAGEDAWDAVSASNRATRANTGVSLD</sequence>
<feature type="transmembrane region" description="Helical" evidence="2">
    <location>
        <begin position="132"/>
        <end position="157"/>
    </location>
</feature>
<gene>
    <name evidence="3" type="ORF">EAX62_06995</name>
</gene>
<dbReference type="OrthoDB" id="3724889at2"/>
<evidence type="ECO:0000256" key="2">
    <source>
        <dbReference type="SAM" id="Phobius"/>
    </source>
</evidence>
<keyword evidence="2" id="KW-0472">Membrane</keyword>